<feature type="transmembrane region" description="Helical" evidence="14">
    <location>
        <begin position="16"/>
        <end position="38"/>
    </location>
</feature>
<reference evidence="15 16" key="1">
    <citation type="submission" date="2023-07" db="EMBL/GenBank/DDBJ databases">
        <title>Sorghum-associated microbial communities from plants grown in Nebraska, USA.</title>
        <authorList>
            <person name="Schachtman D."/>
        </authorList>
    </citation>
    <scope>NUCLEOTIDE SEQUENCE [LARGE SCALE GENOMIC DNA]</scope>
    <source>
        <strain evidence="15 16">BE313</strain>
    </source>
</reference>
<evidence type="ECO:0000256" key="11">
    <source>
        <dbReference type="ARBA" id="ARBA00023098"/>
    </source>
</evidence>
<feature type="binding site" evidence="13">
    <location>
        <begin position="60"/>
        <end position="67"/>
    </location>
    <ligand>
        <name>ATP</name>
        <dbReference type="ChEBI" id="CHEBI:30616"/>
    </ligand>
</feature>
<evidence type="ECO:0000256" key="4">
    <source>
        <dbReference type="ARBA" id="ARBA00016436"/>
    </source>
</evidence>
<comment type="caution">
    <text evidence="15">The sequence shown here is derived from an EMBL/GenBank/DDBJ whole genome shotgun (WGS) entry which is preliminary data.</text>
</comment>
<keyword evidence="14" id="KW-0812">Transmembrane</keyword>
<dbReference type="PANTHER" id="PTHR42724:SF1">
    <property type="entry name" value="TETRAACYLDISACCHARIDE 4'-KINASE, MITOCHONDRIAL-RELATED"/>
    <property type="match status" value="1"/>
</dbReference>
<sequence length="336" mass="36987">MGLEATLLRTWRSRGALAWLLWPLSLLYGLLGGLRNLLYRLNWLHTGRVPVPVIVVGNVVAGGSGKTPVVMALVRHWQARGIAVGVISRGYGRSSTDCREVLPDSLPAEVGDEPALVRRSCQVPVFVARQRLEAAQALLARYPQTQLIVCDDGLQHRALHRDLEICIFDDRGVGNGFLLPAGPLREAWPRPVDLVLHSGAQPAFAGFRARRALADYAVQADGTRRPLATLRNTPLRAVAAIAQPESFFSMLRAAGLELEATEALPDHYDFDSWSRTEHLRQTVICTEKDAVKLWHHQPDALAVPLRVELEPGFLAALDQRVDPWLSSPPARTSALT</sequence>
<keyword evidence="14" id="KW-0472">Membrane</keyword>
<evidence type="ECO:0000256" key="6">
    <source>
        <dbReference type="ARBA" id="ARBA00022556"/>
    </source>
</evidence>
<proteinExistence type="inferred from homology"/>
<evidence type="ECO:0000256" key="5">
    <source>
        <dbReference type="ARBA" id="ARBA00022516"/>
    </source>
</evidence>
<evidence type="ECO:0000256" key="7">
    <source>
        <dbReference type="ARBA" id="ARBA00022679"/>
    </source>
</evidence>
<keyword evidence="8 13" id="KW-0547">Nucleotide-binding</keyword>
<organism evidence="15 16">
    <name type="scientific">Rhodoferax ferrireducens</name>
    <dbReference type="NCBI Taxonomy" id="192843"/>
    <lineage>
        <taxon>Bacteria</taxon>
        <taxon>Pseudomonadati</taxon>
        <taxon>Pseudomonadota</taxon>
        <taxon>Betaproteobacteria</taxon>
        <taxon>Burkholderiales</taxon>
        <taxon>Comamonadaceae</taxon>
        <taxon>Rhodoferax</taxon>
    </lineage>
</organism>
<dbReference type="Proteomes" id="UP001180487">
    <property type="component" value="Unassembled WGS sequence"/>
</dbReference>
<comment type="pathway">
    <text evidence="2 13">Glycolipid biosynthesis; lipid IV(A) biosynthesis; lipid IV(A) from (3R)-3-hydroxytetradecanoyl-[acyl-carrier-protein] and UDP-N-acetyl-alpha-D-glucosamine: step 6/6.</text>
</comment>
<keyword evidence="6 13" id="KW-0441">Lipid A biosynthesis</keyword>
<keyword evidence="7 13" id="KW-0808">Transferase</keyword>
<evidence type="ECO:0000256" key="14">
    <source>
        <dbReference type="SAM" id="Phobius"/>
    </source>
</evidence>
<comment type="similarity">
    <text evidence="13">Belongs to the LpxK family.</text>
</comment>
<dbReference type="EC" id="2.7.1.130" evidence="3 13"/>
<comment type="function">
    <text evidence="1 13">Transfers the gamma-phosphate of ATP to the 4'-position of a tetraacyldisaccharide 1-phosphate intermediate (termed DS-1-P) to form tetraacyldisaccharide 1,4'-bis-phosphate (lipid IVA).</text>
</comment>
<dbReference type="EMBL" id="JAVDXT010000002">
    <property type="protein sequence ID" value="MDR7377983.1"/>
    <property type="molecule type" value="Genomic_DNA"/>
</dbReference>
<dbReference type="HAMAP" id="MF_00409">
    <property type="entry name" value="LpxK"/>
    <property type="match status" value="1"/>
</dbReference>
<comment type="catalytic activity">
    <reaction evidence="13">
        <text>a lipid A disaccharide + ATP = a lipid IVA + ADP + H(+)</text>
        <dbReference type="Rhea" id="RHEA:67840"/>
        <dbReference type="ChEBI" id="CHEBI:15378"/>
        <dbReference type="ChEBI" id="CHEBI:30616"/>
        <dbReference type="ChEBI" id="CHEBI:176343"/>
        <dbReference type="ChEBI" id="CHEBI:176425"/>
        <dbReference type="ChEBI" id="CHEBI:456216"/>
        <dbReference type="EC" id="2.7.1.130"/>
    </reaction>
</comment>
<evidence type="ECO:0000256" key="9">
    <source>
        <dbReference type="ARBA" id="ARBA00022777"/>
    </source>
</evidence>
<dbReference type="SUPFAM" id="SSF52540">
    <property type="entry name" value="P-loop containing nucleoside triphosphate hydrolases"/>
    <property type="match status" value="1"/>
</dbReference>
<accession>A0ABU2C9H2</accession>
<evidence type="ECO:0000256" key="12">
    <source>
        <dbReference type="ARBA" id="ARBA00029757"/>
    </source>
</evidence>
<keyword evidence="16" id="KW-1185">Reference proteome</keyword>
<dbReference type="InterPro" id="IPR003758">
    <property type="entry name" value="LpxK"/>
</dbReference>
<evidence type="ECO:0000256" key="10">
    <source>
        <dbReference type="ARBA" id="ARBA00022840"/>
    </source>
</evidence>
<dbReference type="RefSeq" id="WP_310373773.1">
    <property type="nucleotide sequence ID" value="NZ_JAVDXT010000002.1"/>
</dbReference>
<gene>
    <name evidence="13" type="primary">lpxK</name>
    <name evidence="15" type="ORF">J2X19_002662</name>
</gene>
<evidence type="ECO:0000256" key="3">
    <source>
        <dbReference type="ARBA" id="ARBA00012071"/>
    </source>
</evidence>
<evidence type="ECO:0000313" key="15">
    <source>
        <dbReference type="EMBL" id="MDR7377983.1"/>
    </source>
</evidence>
<evidence type="ECO:0000256" key="13">
    <source>
        <dbReference type="HAMAP-Rule" id="MF_00409"/>
    </source>
</evidence>
<dbReference type="NCBIfam" id="TIGR00682">
    <property type="entry name" value="lpxK"/>
    <property type="match status" value="1"/>
</dbReference>
<name>A0ABU2C9H2_9BURK</name>
<evidence type="ECO:0000256" key="2">
    <source>
        <dbReference type="ARBA" id="ARBA00004870"/>
    </source>
</evidence>
<keyword evidence="10 13" id="KW-0067">ATP-binding</keyword>
<dbReference type="PANTHER" id="PTHR42724">
    <property type="entry name" value="TETRAACYLDISACCHARIDE 4'-KINASE"/>
    <property type="match status" value="1"/>
</dbReference>
<protein>
    <recommendedName>
        <fullName evidence="4 13">Tetraacyldisaccharide 4'-kinase</fullName>
        <ecNumber evidence="3 13">2.7.1.130</ecNumber>
    </recommendedName>
    <alternativeName>
        <fullName evidence="12 13">Lipid A 4'-kinase</fullName>
    </alternativeName>
</protein>
<evidence type="ECO:0000313" key="16">
    <source>
        <dbReference type="Proteomes" id="UP001180487"/>
    </source>
</evidence>
<dbReference type="Pfam" id="PF02606">
    <property type="entry name" value="LpxK"/>
    <property type="match status" value="1"/>
</dbReference>
<evidence type="ECO:0000256" key="1">
    <source>
        <dbReference type="ARBA" id="ARBA00002274"/>
    </source>
</evidence>
<keyword evidence="5 13" id="KW-0444">Lipid biosynthesis</keyword>
<keyword evidence="11 13" id="KW-0443">Lipid metabolism</keyword>
<dbReference type="InterPro" id="IPR027417">
    <property type="entry name" value="P-loop_NTPase"/>
</dbReference>
<evidence type="ECO:0000256" key="8">
    <source>
        <dbReference type="ARBA" id="ARBA00022741"/>
    </source>
</evidence>
<keyword evidence="14" id="KW-1133">Transmembrane helix</keyword>
<keyword evidence="9 13" id="KW-0418">Kinase</keyword>
<dbReference type="GO" id="GO:0009029">
    <property type="term" value="F:lipid-A 4'-kinase activity"/>
    <property type="evidence" value="ECO:0007669"/>
    <property type="project" value="UniProtKB-EC"/>
</dbReference>